<gene>
    <name evidence="4" type="ORF">ILUMI_22525</name>
</gene>
<dbReference type="SUPFAM" id="SSF50494">
    <property type="entry name" value="Trypsin-like serine proteases"/>
    <property type="match status" value="1"/>
</dbReference>
<dbReference type="PANTHER" id="PTHR24253:SF153">
    <property type="entry name" value="SERINE PROTEASE HEPSIN"/>
    <property type="match status" value="1"/>
</dbReference>
<accession>A0A8K0CFN3</accession>
<evidence type="ECO:0000256" key="2">
    <source>
        <dbReference type="SAM" id="SignalP"/>
    </source>
</evidence>
<protein>
    <recommendedName>
        <fullName evidence="3">Peptidase S1 domain-containing protein</fullName>
    </recommendedName>
</protein>
<name>A0A8K0CFN3_IGNLU</name>
<dbReference type="EMBL" id="VTPC01090314">
    <property type="protein sequence ID" value="KAF2883653.1"/>
    <property type="molecule type" value="Genomic_DNA"/>
</dbReference>
<keyword evidence="1" id="KW-1015">Disulfide bond</keyword>
<proteinExistence type="predicted"/>
<dbReference type="InterPro" id="IPR018114">
    <property type="entry name" value="TRYPSIN_HIS"/>
</dbReference>
<keyword evidence="2" id="KW-0732">Signal</keyword>
<dbReference type="PRINTS" id="PR00722">
    <property type="entry name" value="CHYMOTRYPSIN"/>
</dbReference>
<sequence>MDVTPLVIFVLLINCAAVTPDRLVGGKRVQKGQFPFFVQILFNDEPTCGGSLIHSSWILSAGHCFFFTDNEREEMISNNTINAVMGTNRLYTQTLEISHYFRKSINRIILHKDYHECYDNNKIRLVAKYDIALVKTEQPFSMSKHIYTVKVPNVGQGISVCRRKAVLIGVGVTSFEGHKSSHVLYAETKLYNKRSLKLPEWFMSSTLLLTKAVWDRHHPLFGDSGGPLVCYHGRIPVLYGVISGIVKVTTSEKTIVVGTHESVEEHLSFIKRYVGKVQTVDDTKYWRSRYVHKKNKKIGIISLEASASATPGRLSFLNLLDVFVFLINK</sequence>
<comment type="caution">
    <text evidence="4">The sequence shown here is derived from an EMBL/GenBank/DDBJ whole genome shotgun (WGS) entry which is preliminary data.</text>
</comment>
<feature type="domain" description="Peptidase S1" evidence="3">
    <location>
        <begin position="23"/>
        <end position="275"/>
    </location>
</feature>
<evidence type="ECO:0000313" key="5">
    <source>
        <dbReference type="Proteomes" id="UP000801492"/>
    </source>
</evidence>
<dbReference type="Pfam" id="PF00089">
    <property type="entry name" value="Trypsin"/>
    <property type="match status" value="1"/>
</dbReference>
<dbReference type="PROSITE" id="PS00134">
    <property type="entry name" value="TRYPSIN_HIS"/>
    <property type="match status" value="1"/>
</dbReference>
<feature type="signal peptide" evidence="2">
    <location>
        <begin position="1"/>
        <end position="20"/>
    </location>
</feature>
<dbReference type="InterPro" id="IPR009003">
    <property type="entry name" value="Peptidase_S1_PA"/>
</dbReference>
<dbReference type="InterPro" id="IPR043504">
    <property type="entry name" value="Peptidase_S1_PA_chymotrypsin"/>
</dbReference>
<dbReference type="PROSITE" id="PS50240">
    <property type="entry name" value="TRYPSIN_DOM"/>
    <property type="match status" value="1"/>
</dbReference>
<organism evidence="4 5">
    <name type="scientific">Ignelater luminosus</name>
    <name type="common">Cucubano</name>
    <name type="synonym">Pyrophorus luminosus</name>
    <dbReference type="NCBI Taxonomy" id="2038154"/>
    <lineage>
        <taxon>Eukaryota</taxon>
        <taxon>Metazoa</taxon>
        <taxon>Ecdysozoa</taxon>
        <taxon>Arthropoda</taxon>
        <taxon>Hexapoda</taxon>
        <taxon>Insecta</taxon>
        <taxon>Pterygota</taxon>
        <taxon>Neoptera</taxon>
        <taxon>Endopterygota</taxon>
        <taxon>Coleoptera</taxon>
        <taxon>Polyphaga</taxon>
        <taxon>Elateriformia</taxon>
        <taxon>Elateroidea</taxon>
        <taxon>Elateridae</taxon>
        <taxon>Agrypninae</taxon>
        <taxon>Pyrophorini</taxon>
        <taxon>Ignelater</taxon>
    </lineage>
</organism>
<evidence type="ECO:0000313" key="4">
    <source>
        <dbReference type="EMBL" id="KAF2883653.1"/>
    </source>
</evidence>
<dbReference type="OrthoDB" id="6380398at2759"/>
<dbReference type="InterPro" id="IPR001254">
    <property type="entry name" value="Trypsin_dom"/>
</dbReference>
<dbReference type="AlphaFoldDB" id="A0A8K0CFN3"/>
<dbReference type="GO" id="GO:0006508">
    <property type="term" value="P:proteolysis"/>
    <property type="evidence" value="ECO:0007669"/>
    <property type="project" value="InterPro"/>
</dbReference>
<feature type="chain" id="PRO_5035427435" description="Peptidase S1 domain-containing protein" evidence="2">
    <location>
        <begin position="21"/>
        <end position="329"/>
    </location>
</feature>
<keyword evidence="5" id="KW-1185">Reference proteome</keyword>
<dbReference type="GO" id="GO:0004252">
    <property type="term" value="F:serine-type endopeptidase activity"/>
    <property type="evidence" value="ECO:0007669"/>
    <property type="project" value="InterPro"/>
</dbReference>
<evidence type="ECO:0000259" key="3">
    <source>
        <dbReference type="PROSITE" id="PS50240"/>
    </source>
</evidence>
<reference evidence="4" key="1">
    <citation type="submission" date="2019-08" db="EMBL/GenBank/DDBJ databases">
        <title>The genome of the North American firefly Photinus pyralis.</title>
        <authorList>
            <consortium name="Photinus pyralis genome working group"/>
            <person name="Fallon T.R."/>
            <person name="Sander Lower S.E."/>
            <person name="Weng J.-K."/>
        </authorList>
    </citation>
    <scope>NUCLEOTIDE SEQUENCE</scope>
    <source>
        <strain evidence="4">TRF0915ILg1</strain>
        <tissue evidence="4">Whole body</tissue>
    </source>
</reference>
<dbReference type="Proteomes" id="UP000801492">
    <property type="component" value="Unassembled WGS sequence"/>
</dbReference>
<dbReference type="InterPro" id="IPR001314">
    <property type="entry name" value="Peptidase_S1A"/>
</dbReference>
<dbReference type="PANTHER" id="PTHR24253">
    <property type="entry name" value="TRANSMEMBRANE PROTEASE SERINE"/>
    <property type="match status" value="1"/>
</dbReference>
<evidence type="ECO:0000256" key="1">
    <source>
        <dbReference type="ARBA" id="ARBA00023157"/>
    </source>
</evidence>
<dbReference type="SMART" id="SM00020">
    <property type="entry name" value="Tryp_SPc"/>
    <property type="match status" value="1"/>
</dbReference>
<dbReference type="Gene3D" id="2.40.10.10">
    <property type="entry name" value="Trypsin-like serine proteases"/>
    <property type="match status" value="1"/>
</dbReference>